<gene>
    <name evidence="2" type="ORF">CYMTET_5522</name>
</gene>
<accession>A0AAE0GZE9</accession>
<name>A0AAE0GZE9_9CHLO</name>
<evidence type="ECO:0000259" key="1">
    <source>
        <dbReference type="Pfam" id="PF20700"/>
    </source>
</evidence>
<feature type="domain" description="Mutator-like transposase" evidence="1">
    <location>
        <begin position="13"/>
        <end position="321"/>
    </location>
</feature>
<evidence type="ECO:0000313" key="3">
    <source>
        <dbReference type="Proteomes" id="UP001190700"/>
    </source>
</evidence>
<dbReference type="InterPro" id="IPR049012">
    <property type="entry name" value="Mutator_transp_dom"/>
</dbReference>
<organism evidence="2 3">
    <name type="scientific">Cymbomonas tetramitiformis</name>
    <dbReference type="NCBI Taxonomy" id="36881"/>
    <lineage>
        <taxon>Eukaryota</taxon>
        <taxon>Viridiplantae</taxon>
        <taxon>Chlorophyta</taxon>
        <taxon>Pyramimonadophyceae</taxon>
        <taxon>Pyramimonadales</taxon>
        <taxon>Pyramimonadaceae</taxon>
        <taxon>Cymbomonas</taxon>
    </lineage>
</organism>
<keyword evidence="3" id="KW-1185">Reference proteome</keyword>
<evidence type="ECO:0000313" key="2">
    <source>
        <dbReference type="EMBL" id="KAK3286946.1"/>
    </source>
</evidence>
<dbReference type="Pfam" id="PF20700">
    <property type="entry name" value="Mutator"/>
    <property type="match status" value="1"/>
</dbReference>
<dbReference type="EMBL" id="LGRX02001070">
    <property type="protein sequence ID" value="KAK3286946.1"/>
    <property type="molecule type" value="Genomic_DNA"/>
</dbReference>
<proteinExistence type="predicted"/>
<sequence length="381" mass="41778">MLPTTVNGSPKITHSGLACDIHMVCTVCCQHTVLPTSRRSRKNTFEVNTLRALGEQNVGLQPVKVEKFLTTLGVQYKLHHTNHGKLQKRVGREITAMANESCQQALAEEATVTKEKGYVVNDVVQLSATGDCAWPNRGSGRSYASFCGMFVLVGALNKKILSTTIFDKMCYTCELAEKKPPGEDGHRVPPPAHDCWRGARGINCDSQPGWRGTSKAMEASGVVLCVKFIGTSTSETKMRVAKFTSDEDSNMIAAINDPKGIVPAELQHVEKLSDPNHLQKLLYKALVDLRTSKHWSGSPLSKAVIEYFNKLYRYVIKSVAPLDQEMDDKREAAAAARRSYTGKSGRLKVRLEKSSRNVEGAVEGTYAGGLDLANDKYGNSI</sequence>
<reference evidence="2 3" key="1">
    <citation type="journal article" date="2015" name="Genome Biol. Evol.">
        <title>Comparative Genomics of a Bacterivorous Green Alga Reveals Evolutionary Causalities and Consequences of Phago-Mixotrophic Mode of Nutrition.</title>
        <authorList>
            <person name="Burns J.A."/>
            <person name="Paasch A."/>
            <person name="Narechania A."/>
            <person name="Kim E."/>
        </authorList>
    </citation>
    <scope>NUCLEOTIDE SEQUENCE [LARGE SCALE GENOMIC DNA]</scope>
    <source>
        <strain evidence="2 3">PLY_AMNH</strain>
    </source>
</reference>
<protein>
    <recommendedName>
        <fullName evidence="1">Mutator-like transposase domain-containing protein</fullName>
    </recommendedName>
</protein>
<dbReference type="AlphaFoldDB" id="A0AAE0GZE9"/>
<comment type="caution">
    <text evidence="2">The sequence shown here is derived from an EMBL/GenBank/DDBJ whole genome shotgun (WGS) entry which is preliminary data.</text>
</comment>
<dbReference type="Proteomes" id="UP001190700">
    <property type="component" value="Unassembled WGS sequence"/>
</dbReference>